<evidence type="ECO:0000256" key="5">
    <source>
        <dbReference type="ARBA" id="ARBA00022692"/>
    </source>
</evidence>
<keyword evidence="5 9" id="KW-0812">Transmembrane</keyword>
<keyword evidence="12" id="KW-1185">Reference proteome</keyword>
<keyword evidence="2" id="KW-0813">Transport</keyword>
<dbReference type="PANTHER" id="PTHR35011">
    <property type="entry name" value="2,3-DIKETO-L-GULONATE TRAP TRANSPORTER SMALL PERMEASE PROTEIN YIAM"/>
    <property type="match status" value="1"/>
</dbReference>
<comment type="similarity">
    <text evidence="8">Belongs to the TRAP transporter small permease family.</text>
</comment>
<evidence type="ECO:0000313" key="12">
    <source>
        <dbReference type="Proteomes" id="UP000181997"/>
    </source>
</evidence>
<keyword evidence="6 9" id="KW-1133">Transmembrane helix</keyword>
<accession>A0A0V8HQ03</accession>
<evidence type="ECO:0000259" key="10">
    <source>
        <dbReference type="Pfam" id="PF04290"/>
    </source>
</evidence>
<reference evidence="12" key="1">
    <citation type="submission" date="2016-08" db="EMBL/GenBank/DDBJ databases">
        <authorList>
            <person name="Varghese N."/>
            <person name="Submissions Spin"/>
        </authorList>
    </citation>
    <scope>NUCLEOTIDE SEQUENCE [LARGE SCALE GENOMIC DNA]</scope>
    <source>
        <strain evidence="12">SGD-1123</strain>
    </source>
</reference>
<dbReference type="GO" id="GO:0015740">
    <property type="term" value="P:C4-dicarboxylate transport"/>
    <property type="evidence" value="ECO:0007669"/>
    <property type="project" value="TreeGrafter"/>
</dbReference>
<feature type="transmembrane region" description="Helical" evidence="9">
    <location>
        <begin position="123"/>
        <end position="144"/>
    </location>
</feature>
<evidence type="ECO:0000313" key="11">
    <source>
        <dbReference type="EMBL" id="SCB78024.1"/>
    </source>
</evidence>
<proteinExistence type="inferred from homology"/>
<evidence type="ECO:0000256" key="9">
    <source>
        <dbReference type="SAM" id="Phobius"/>
    </source>
</evidence>
<dbReference type="Proteomes" id="UP000181997">
    <property type="component" value="Unassembled WGS sequence"/>
</dbReference>
<dbReference type="InterPro" id="IPR007387">
    <property type="entry name" value="TRAP_DctQ"/>
</dbReference>
<feature type="domain" description="Tripartite ATP-independent periplasmic transporters DctQ component" evidence="10">
    <location>
        <begin position="20"/>
        <end position="148"/>
    </location>
</feature>
<evidence type="ECO:0000256" key="4">
    <source>
        <dbReference type="ARBA" id="ARBA00022519"/>
    </source>
</evidence>
<evidence type="ECO:0000256" key="7">
    <source>
        <dbReference type="ARBA" id="ARBA00023136"/>
    </source>
</evidence>
<dbReference type="AlphaFoldDB" id="A0A0V8HQ03"/>
<comment type="subcellular location">
    <subcellularLocation>
        <location evidence="1">Cell inner membrane</location>
        <topology evidence="1">Multi-pass membrane protein</topology>
    </subcellularLocation>
</comment>
<evidence type="ECO:0000256" key="8">
    <source>
        <dbReference type="ARBA" id="ARBA00038436"/>
    </source>
</evidence>
<feature type="transmembrane region" description="Helical" evidence="9">
    <location>
        <begin position="82"/>
        <end position="103"/>
    </location>
</feature>
<sequence length="154" mass="17670">MEKGFNKVIRVLLVTLFSIITLLAVVQVVTRFAGISMSWIDEAMRFLFIWFAFIGSAYAIREKKHIVVDLLSESISKNIIRVLDVLVHLIMLSFIFVLIKYGYEVANVMGIQKSSSMRIPMFYVFLAIPISGLLMLFYTILNLVDLIKGKEERI</sequence>
<evidence type="ECO:0000256" key="1">
    <source>
        <dbReference type="ARBA" id="ARBA00004429"/>
    </source>
</evidence>
<dbReference type="GO" id="GO:0005886">
    <property type="term" value="C:plasma membrane"/>
    <property type="evidence" value="ECO:0007669"/>
    <property type="project" value="UniProtKB-SubCell"/>
</dbReference>
<keyword evidence="3" id="KW-1003">Cell membrane</keyword>
<name>A0A0V8HQ03_9BACI</name>
<dbReference type="GO" id="GO:0022857">
    <property type="term" value="F:transmembrane transporter activity"/>
    <property type="evidence" value="ECO:0007669"/>
    <property type="project" value="TreeGrafter"/>
</dbReference>
<dbReference type="PANTHER" id="PTHR35011:SF2">
    <property type="entry name" value="2,3-DIKETO-L-GULONATE TRAP TRANSPORTER SMALL PERMEASE PROTEIN YIAM"/>
    <property type="match status" value="1"/>
</dbReference>
<keyword evidence="7 9" id="KW-0472">Membrane</keyword>
<evidence type="ECO:0000256" key="3">
    <source>
        <dbReference type="ARBA" id="ARBA00022475"/>
    </source>
</evidence>
<feature type="transmembrane region" description="Helical" evidence="9">
    <location>
        <begin position="12"/>
        <end position="37"/>
    </location>
</feature>
<feature type="transmembrane region" description="Helical" evidence="9">
    <location>
        <begin position="43"/>
        <end position="61"/>
    </location>
</feature>
<evidence type="ECO:0000256" key="6">
    <source>
        <dbReference type="ARBA" id="ARBA00022989"/>
    </source>
</evidence>
<dbReference type="InterPro" id="IPR055348">
    <property type="entry name" value="DctQ"/>
</dbReference>
<evidence type="ECO:0000256" key="2">
    <source>
        <dbReference type="ARBA" id="ARBA00022448"/>
    </source>
</evidence>
<organism evidence="11 12">
    <name type="scientific">[Bacillus] enclensis</name>
    <dbReference type="NCBI Taxonomy" id="1402860"/>
    <lineage>
        <taxon>Bacteria</taxon>
        <taxon>Bacillati</taxon>
        <taxon>Bacillota</taxon>
        <taxon>Bacilli</taxon>
        <taxon>Bacillales</taxon>
        <taxon>Bacillaceae</taxon>
        <taxon>Rossellomorea</taxon>
    </lineage>
</organism>
<dbReference type="Pfam" id="PF04290">
    <property type="entry name" value="DctQ"/>
    <property type="match status" value="1"/>
</dbReference>
<gene>
    <name evidence="11" type="ORF">GA0061094_0451</name>
</gene>
<dbReference type="EMBL" id="FMAU01000001">
    <property type="protein sequence ID" value="SCB78024.1"/>
    <property type="molecule type" value="Genomic_DNA"/>
</dbReference>
<keyword evidence="4" id="KW-0997">Cell inner membrane</keyword>
<dbReference type="RefSeq" id="WP_058297346.1">
    <property type="nucleotide sequence ID" value="NZ_FMAU01000001.1"/>
</dbReference>
<protein>
    <submittedName>
        <fullName evidence="11">TRAP-type C4-dicarboxylate transport system, small permease component</fullName>
    </submittedName>
</protein>